<dbReference type="SUPFAM" id="SSF54593">
    <property type="entry name" value="Glyoxalase/Bleomycin resistance protein/Dihydroxybiphenyl dioxygenase"/>
    <property type="match status" value="1"/>
</dbReference>
<dbReference type="Gene3D" id="3.10.180.10">
    <property type="entry name" value="2,3-Dihydroxybiphenyl 1,2-Dioxygenase, domain 1"/>
    <property type="match status" value="1"/>
</dbReference>
<dbReference type="EMBL" id="CAFBLQ010000091">
    <property type="protein sequence ID" value="CAB4874509.1"/>
    <property type="molecule type" value="Genomic_DNA"/>
</dbReference>
<accession>A0A6J7E1T8</accession>
<evidence type="ECO:0000313" key="2">
    <source>
        <dbReference type="EMBL" id="CAB4874509.1"/>
    </source>
</evidence>
<dbReference type="InterPro" id="IPR029068">
    <property type="entry name" value="Glyas_Bleomycin-R_OHBP_Dase"/>
</dbReference>
<organism evidence="2">
    <name type="scientific">freshwater metagenome</name>
    <dbReference type="NCBI Taxonomy" id="449393"/>
    <lineage>
        <taxon>unclassified sequences</taxon>
        <taxon>metagenomes</taxon>
        <taxon>ecological metagenomes</taxon>
    </lineage>
</organism>
<reference evidence="2" key="1">
    <citation type="submission" date="2020-05" db="EMBL/GenBank/DDBJ databases">
        <authorList>
            <person name="Chiriac C."/>
            <person name="Salcher M."/>
            <person name="Ghai R."/>
            <person name="Kavagutti S V."/>
        </authorList>
    </citation>
    <scope>NUCLEOTIDE SEQUENCE</scope>
</reference>
<dbReference type="InterPro" id="IPR004360">
    <property type="entry name" value="Glyas_Fos-R_dOase_dom"/>
</dbReference>
<proteinExistence type="predicted"/>
<evidence type="ECO:0000259" key="1">
    <source>
        <dbReference type="PROSITE" id="PS51819"/>
    </source>
</evidence>
<dbReference type="Pfam" id="PF00903">
    <property type="entry name" value="Glyoxalase"/>
    <property type="match status" value="1"/>
</dbReference>
<dbReference type="AlphaFoldDB" id="A0A6J7E1T8"/>
<protein>
    <submittedName>
        <fullName evidence="2">Unannotated protein</fullName>
    </submittedName>
</protein>
<dbReference type="InterPro" id="IPR037523">
    <property type="entry name" value="VOC_core"/>
</dbReference>
<feature type="domain" description="VOC" evidence="1">
    <location>
        <begin position="1"/>
        <end position="113"/>
    </location>
</feature>
<gene>
    <name evidence="2" type="ORF">UFOPK3423_00925</name>
</gene>
<dbReference type="PROSITE" id="PS51819">
    <property type="entry name" value="VOC"/>
    <property type="match status" value="1"/>
</dbReference>
<name>A0A6J7E1T8_9ZZZZ</name>
<sequence>MIAHVGLEVRPDRMEQELAFWALLGLAEAERPPGLILAGRWVRREGIDVHLLEVDAPVVPPVSHVAIVLDDYDAVVERLRAAGHTAEGRTEYWGAPRTKVESPTGHVVEVMAPPA</sequence>